<dbReference type="Proteomes" id="UP000023152">
    <property type="component" value="Unassembled WGS sequence"/>
</dbReference>
<name>X6LXF9_RETFI</name>
<dbReference type="EMBL" id="ASPP01027547">
    <property type="protein sequence ID" value="ETO06051.1"/>
    <property type="molecule type" value="Genomic_DNA"/>
</dbReference>
<comment type="caution">
    <text evidence="1">The sequence shown here is derived from an EMBL/GenBank/DDBJ whole genome shotgun (WGS) entry which is preliminary data.</text>
</comment>
<gene>
    <name evidence="1" type="ORF">RFI_31348</name>
</gene>
<protein>
    <submittedName>
        <fullName evidence="1">Uncharacterized protein</fullName>
    </submittedName>
</protein>
<feature type="non-terminal residue" evidence="1">
    <location>
        <position position="224"/>
    </location>
</feature>
<evidence type="ECO:0000313" key="1">
    <source>
        <dbReference type="EMBL" id="ETO06051.1"/>
    </source>
</evidence>
<dbReference type="OrthoDB" id="6257037at2759"/>
<accession>X6LXF9</accession>
<keyword evidence="2" id="KW-1185">Reference proteome</keyword>
<dbReference type="AlphaFoldDB" id="X6LXF9"/>
<reference evidence="1 2" key="1">
    <citation type="journal article" date="2013" name="Curr. Biol.">
        <title>The Genome of the Foraminiferan Reticulomyxa filosa.</title>
        <authorList>
            <person name="Glockner G."/>
            <person name="Hulsmann N."/>
            <person name="Schleicher M."/>
            <person name="Noegel A.A."/>
            <person name="Eichinger L."/>
            <person name="Gallinger C."/>
            <person name="Pawlowski J."/>
            <person name="Sierra R."/>
            <person name="Euteneuer U."/>
            <person name="Pillet L."/>
            <person name="Moustafa A."/>
            <person name="Platzer M."/>
            <person name="Groth M."/>
            <person name="Szafranski K."/>
            <person name="Schliwa M."/>
        </authorList>
    </citation>
    <scope>NUCLEOTIDE SEQUENCE [LARGE SCALE GENOMIC DNA]</scope>
</reference>
<sequence length="224" mass="26422">MPLNPYSITLKQGLEYFKHQLQIRQESMNGEDEFIKLEYNCNKCKPQISSNINENVLLNNIYRYFPHYPNIQVYWAIDCISMVSYKHTIRIERTNIPKNLPIEDNIISSNQKTTFNPLLYECDIHKLKTIQDNILLNKETSDSFLKSLLHEVINNEHLLDLIPEKPRSIGEEAIKQQINYNEKNANELILNENILTILNELKILYHNDIHKQMGYPLELHQICA</sequence>
<proteinExistence type="predicted"/>
<evidence type="ECO:0000313" key="2">
    <source>
        <dbReference type="Proteomes" id="UP000023152"/>
    </source>
</evidence>
<organism evidence="1 2">
    <name type="scientific">Reticulomyxa filosa</name>
    <dbReference type="NCBI Taxonomy" id="46433"/>
    <lineage>
        <taxon>Eukaryota</taxon>
        <taxon>Sar</taxon>
        <taxon>Rhizaria</taxon>
        <taxon>Retaria</taxon>
        <taxon>Foraminifera</taxon>
        <taxon>Monothalamids</taxon>
        <taxon>Reticulomyxidae</taxon>
        <taxon>Reticulomyxa</taxon>
    </lineage>
</organism>